<evidence type="ECO:0000256" key="2">
    <source>
        <dbReference type="ARBA" id="ARBA00022649"/>
    </source>
</evidence>
<evidence type="ECO:0000256" key="3">
    <source>
        <dbReference type="ARBA" id="ARBA00022679"/>
    </source>
</evidence>
<dbReference type="Gene3D" id="3.40.630.30">
    <property type="match status" value="1"/>
</dbReference>
<accession>A0ABZ2MKT9</accession>
<dbReference type="RefSeq" id="WP_338751852.1">
    <property type="nucleotide sequence ID" value="NZ_CP144913.1"/>
</dbReference>
<comment type="catalytic activity">
    <reaction evidence="5">
        <text>glycyl-tRNA(Gly) + acetyl-CoA = N-acetylglycyl-tRNA(Gly) + CoA + H(+)</text>
        <dbReference type="Rhea" id="RHEA:81867"/>
        <dbReference type="Rhea" id="RHEA-COMP:9683"/>
        <dbReference type="Rhea" id="RHEA-COMP:19766"/>
        <dbReference type="ChEBI" id="CHEBI:15378"/>
        <dbReference type="ChEBI" id="CHEBI:57287"/>
        <dbReference type="ChEBI" id="CHEBI:57288"/>
        <dbReference type="ChEBI" id="CHEBI:78522"/>
        <dbReference type="ChEBI" id="CHEBI:232036"/>
    </reaction>
</comment>
<keyword evidence="1" id="KW-0678">Repressor</keyword>
<keyword evidence="2" id="KW-1277">Toxin-antitoxin system</keyword>
<sequence length="170" mass="18452">MWLQRQLADDDELSGFDCGVHDLDAWLYRHAHRMHRQGIVRVYVWVNEATPDDVVAYAAIQPTQVVARDLTRGTAGGHSLVPGYLIARLALHRDLQGQGEGAQLLLSALEVCLAAADVGGGRIIVVDPIDETARAFYETFGFTPTKGPGDRLVMKMSTAAAALRDDVSPA</sequence>
<reference evidence="7 8" key="1">
    <citation type="submission" date="2024-02" db="EMBL/GenBank/DDBJ databases">
        <title>Janibacter sp. nov., isolated from gut of marine sandworm.</title>
        <authorList>
            <person name="Kim B."/>
            <person name="Jun M.O."/>
            <person name="Shin N.-R."/>
        </authorList>
    </citation>
    <scope>NUCLEOTIDE SEQUENCE [LARGE SCALE GENOMIC DNA]</scope>
    <source>
        <strain evidence="7 8">A1S7</strain>
    </source>
</reference>
<keyword evidence="4 7" id="KW-0012">Acyltransferase</keyword>
<dbReference type="InterPro" id="IPR016181">
    <property type="entry name" value="Acyl_CoA_acyltransferase"/>
</dbReference>
<evidence type="ECO:0000256" key="1">
    <source>
        <dbReference type="ARBA" id="ARBA00022491"/>
    </source>
</evidence>
<dbReference type="PROSITE" id="PS51186">
    <property type="entry name" value="GNAT"/>
    <property type="match status" value="1"/>
</dbReference>
<dbReference type="Proteomes" id="UP001382727">
    <property type="component" value="Chromosome"/>
</dbReference>
<name>A0ABZ2MKT9_9MICO</name>
<evidence type="ECO:0000256" key="4">
    <source>
        <dbReference type="ARBA" id="ARBA00023315"/>
    </source>
</evidence>
<keyword evidence="3 7" id="KW-0808">Transferase</keyword>
<evidence type="ECO:0000313" key="7">
    <source>
        <dbReference type="EMBL" id="WXB77709.1"/>
    </source>
</evidence>
<dbReference type="PANTHER" id="PTHR36449">
    <property type="entry name" value="ACETYLTRANSFERASE-RELATED"/>
    <property type="match status" value="1"/>
</dbReference>
<gene>
    <name evidence="7" type="ORF">V1351_06445</name>
</gene>
<organism evidence="7 8">
    <name type="scientific">Janibacter alittae</name>
    <dbReference type="NCBI Taxonomy" id="3115209"/>
    <lineage>
        <taxon>Bacteria</taxon>
        <taxon>Bacillati</taxon>
        <taxon>Actinomycetota</taxon>
        <taxon>Actinomycetes</taxon>
        <taxon>Micrococcales</taxon>
        <taxon>Intrasporangiaceae</taxon>
        <taxon>Janibacter</taxon>
    </lineage>
</organism>
<evidence type="ECO:0000313" key="8">
    <source>
        <dbReference type="Proteomes" id="UP001382727"/>
    </source>
</evidence>
<dbReference type="EC" id="2.3.1.-" evidence="7"/>
<dbReference type="InterPro" id="IPR000182">
    <property type="entry name" value="GNAT_dom"/>
</dbReference>
<keyword evidence="8" id="KW-1185">Reference proteome</keyword>
<dbReference type="Pfam" id="PF13508">
    <property type="entry name" value="Acetyltransf_7"/>
    <property type="match status" value="1"/>
</dbReference>
<dbReference type="GO" id="GO:0016746">
    <property type="term" value="F:acyltransferase activity"/>
    <property type="evidence" value="ECO:0007669"/>
    <property type="project" value="UniProtKB-KW"/>
</dbReference>
<dbReference type="SUPFAM" id="SSF55729">
    <property type="entry name" value="Acyl-CoA N-acyltransferases (Nat)"/>
    <property type="match status" value="1"/>
</dbReference>
<dbReference type="EMBL" id="CP144913">
    <property type="protein sequence ID" value="WXB77709.1"/>
    <property type="molecule type" value="Genomic_DNA"/>
</dbReference>
<evidence type="ECO:0000256" key="5">
    <source>
        <dbReference type="ARBA" id="ARBA00049880"/>
    </source>
</evidence>
<dbReference type="PANTHER" id="PTHR36449:SF1">
    <property type="entry name" value="ACETYLTRANSFERASE"/>
    <property type="match status" value="1"/>
</dbReference>
<evidence type="ECO:0000259" key="6">
    <source>
        <dbReference type="PROSITE" id="PS51186"/>
    </source>
</evidence>
<feature type="domain" description="N-acetyltransferase" evidence="6">
    <location>
        <begin position="29"/>
        <end position="159"/>
    </location>
</feature>
<proteinExistence type="predicted"/>
<protein>
    <submittedName>
        <fullName evidence="7">GNAT family N-acetyltransferase</fullName>
        <ecNumber evidence="7">2.3.1.-</ecNumber>
    </submittedName>
</protein>